<sequence>MNLLKDVCVLENDDLKLLGQEILMGRCSIKKMATALQSKANPKGGLIIELAPLDIVFNIDSDQNAWPICFLQKVGVKDKFKIKCFSDKEAAKVLIDMVLEVSQYIVEKVPEACILEYGCHVILQVARLSGSSIKAEIRRRVSNFISSSNKLRRKERRIMSLTLLQMRYLKNNKREYMIKVFEK</sequence>
<dbReference type="InParanoid" id="D8R1Q9"/>
<dbReference type="AlphaFoldDB" id="D8R1Q9"/>
<dbReference type="EMBL" id="GL377570">
    <property type="protein sequence ID" value="EFJ33597.1"/>
    <property type="molecule type" value="Genomic_DNA"/>
</dbReference>
<dbReference type="KEGG" id="smo:SELMODRAFT_406242"/>
<organism evidence="2">
    <name type="scientific">Selaginella moellendorffii</name>
    <name type="common">Spikemoss</name>
    <dbReference type="NCBI Taxonomy" id="88036"/>
    <lineage>
        <taxon>Eukaryota</taxon>
        <taxon>Viridiplantae</taxon>
        <taxon>Streptophyta</taxon>
        <taxon>Embryophyta</taxon>
        <taxon>Tracheophyta</taxon>
        <taxon>Lycopodiopsida</taxon>
        <taxon>Selaginellales</taxon>
        <taxon>Selaginellaceae</taxon>
        <taxon>Selaginella</taxon>
    </lineage>
</organism>
<reference evidence="1 2" key="1">
    <citation type="journal article" date="2011" name="Science">
        <title>The Selaginella genome identifies genetic changes associated with the evolution of vascular plants.</title>
        <authorList>
            <person name="Banks J.A."/>
            <person name="Nishiyama T."/>
            <person name="Hasebe M."/>
            <person name="Bowman J.L."/>
            <person name="Gribskov M."/>
            <person name="dePamphilis C."/>
            <person name="Albert V.A."/>
            <person name="Aono N."/>
            <person name="Aoyama T."/>
            <person name="Ambrose B.A."/>
            <person name="Ashton N.W."/>
            <person name="Axtell M.J."/>
            <person name="Barker E."/>
            <person name="Barker M.S."/>
            <person name="Bennetzen J.L."/>
            <person name="Bonawitz N.D."/>
            <person name="Chapple C."/>
            <person name="Cheng C."/>
            <person name="Correa L.G."/>
            <person name="Dacre M."/>
            <person name="DeBarry J."/>
            <person name="Dreyer I."/>
            <person name="Elias M."/>
            <person name="Engstrom E.M."/>
            <person name="Estelle M."/>
            <person name="Feng L."/>
            <person name="Finet C."/>
            <person name="Floyd S.K."/>
            <person name="Frommer W.B."/>
            <person name="Fujita T."/>
            <person name="Gramzow L."/>
            <person name="Gutensohn M."/>
            <person name="Harholt J."/>
            <person name="Hattori M."/>
            <person name="Heyl A."/>
            <person name="Hirai T."/>
            <person name="Hiwatashi Y."/>
            <person name="Ishikawa M."/>
            <person name="Iwata M."/>
            <person name="Karol K.G."/>
            <person name="Koehler B."/>
            <person name="Kolukisaoglu U."/>
            <person name="Kubo M."/>
            <person name="Kurata T."/>
            <person name="Lalonde S."/>
            <person name="Li K."/>
            <person name="Li Y."/>
            <person name="Litt A."/>
            <person name="Lyons E."/>
            <person name="Manning G."/>
            <person name="Maruyama T."/>
            <person name="Michael T.P."/>
            <person name="Mikami K."/>
            <person name="Miyazaki S."/>
            <person name="Morinaga S."/>
            <person name="Murata T."/>
            <person name="Mueller-Roeber B."/>
            <person name="Nelson D.R."/>
            <person name="Obara M."/>
            <person name="Oguri Y."/>
            <person name="Olmstead R.G."/>
            <person name="Onodera N."/>
            <person name="Petersen B.L."/>
            <person name="Pils B."/>
            <person name="Prigge M."/>
            <person name="Rensing S.A."/>
            <person name="Riano-Pachon D.M."/>
            <person name="Roberts A.W."/>
            <person name="Sato Y."/>
            <person name="Scheller H.V."/>
            <person name="Schulz B."/>
            <person name="Schulz C."/>
            <person name="Shakirov E.V."/>
            <person name="Shibagaki N."/>
            <person name="Shinohara N."/>
            <person name="Shippen D.E."/>
            <person name="Soerensen I."/>
            <person name="Sotooka R."/>
            <person name="Sugimoto N."/>
            <person name="Sugita M."/>
            <person name="Sumikawa N."/>
            <person name="Tanurdzic M."/>
            <person name="Theissen G."/>
            <person name="Ulvskov P."/>
            <person name="Wakazuki S."/>
            <person name="Weng J.K."/>
            <person name="Willats W.W."/>
            <person name="Wipf D."/>
            <person name="Wolf P.G."/>
            <person name="Yang L."/>
            <person name="Zimmer A.D."/>
            <person name="Zhu Q."/>
            <person name="Mitros T."/>
            <person name="Hellsten U."/>
            <person name="Loque D."/>
            <person name="Otillar R."/>
            <person name="Salamov A."/>
            <person name="Schmutz J."/>
            <person name="Shapiro H."/>
            <person name="Lindquist E."/>
            <person name="Lucas S."/>
            <person name="Rokhsar D."/>
            <person name="Grigoriev I.V."/>
        </authorList>
    </citation>
    <scope>NUCLEOTIDE SEQUENCE [LARGE SCALE GENOMIC DNA]</scope>
</reference>
<dbReference type="HOGENOM" id="CLU_1477517_0_0_1"/>
<evidence type="ECO:0000313" key="1">
    <source>
        <dbReference type="EMBL" id="EFJ33597.1"/>
    </source>
</evidence>
<dbReference type="Proteomes" id="UP000001514">
    <property type="component" value="Unassembled WGS sequence"/>
</dbReference>
<protein>
    <submittedName>
        <fullName evidence="1">Uncharacterized protein</fullName>
    </submittedName>
</protein>
<gene>
    <name evidence="1" type="ORF">SELMODRAFT_406242</name>
</gene>
<dbReference type="Gramene" id="EFJ33597">
    <property type="protein sequence ID" value="EFJ33597"/>
    <property type="gene ID" value="SELMODRAFT_406242"/>
</dbReference>
<name>D8R1Q9_SELML</name>
<keyword evidence="2" id="KW-1185">Reference proteome</keyword>
<evidence type="ECO:0000313" key="2">
    <source>
        <dbReference type="Proteomes" id="UP000001514"/>
    </source>
</evidence>
<accession>D8R1Q9</accession>
<proteinExistence type="predicted"/>